<dbReference type="Gene3D" id="3.30.1370.120">
    <property type="match status" value="2"/>
</dbReference>
<evidence type="ECO:0000313" key="6">
    <source>
        <dbReference type="EMBL" id="AWL11214.1"/>
    </source>
</evidence>
<protein>
    <submittedName>
        <fullName evidence="6">Type II secretion system protein</fullName>
    </submittedName>
</protein>
<organism evidence="6 7">
    <name type="scientific">Saliniradius amylolyticus</name>
    <dbReference type="NCBI Taxonomy" id="2183582"/>
    <lineage>
        <taxon>Bacteria</taxon>
        <taxon>Pseudomonadati</taxon>
        <taxon>Pseudomonadota</taxon>
        <taxon>Gammaproteobacteria</taxon>
        <taxon>Alteromonadales</taxon>
        <taxon>Alteromonadaceae</taxon>
        <taxon>Saliniradius</taxon>
    </lineage>
</organism>
<evidence type="ECO:0000256" key="1">
    <source>
        <dbReference type="ARBA" id="ARBA00004370"/>
    </source>
</evidence>
<feature type="region of interest" description="Disordered" evidence="4">
    <location>
        <begin position="371"/>
        <end position="392"/>
    </location>
</feature>
<keyword evidence="2" id="KW-0472">Membrane</keyword>
<dbReference type="InterPro" id="IPR004846">
    <property type="entry name" value="T2SS/T3SS_dom"/>
</dbReference>
<proteinExistence type="inferred from homology"/>
<comment type="similarity">
    <text evidence="3">Belongs to the bacterial secretin family.</text>
</comment>
<feature type="domain" description="Type II/III secretion system secretin-like" evidence="5">
    <location>
        <begin position="499"/>
        <end position="660"/>
    </location>
</feature>
<keyword evidence="7" id="KW-1185">Reference proteome</keyword>
<dbReference type="InterPro" id="IPR004845">
    <property type="entry name" value="T2SS_GspD_CS"/>
</dbReference>
<gene>
    <name evidence="6" type="ORF">HMF8227_00718</name>
</gene>
<dbReference type="PANTHER" id="PTHR30332:SF25">
    <property type="entry name" value="SECRETIN XPSD"/>
    <property type="match status" value="1"/>
</dbReference>
<dbReference type="PROSITE" id="PS51257">
    <property type="entry name" value="PROKAR_LIPOPROTEIN"/>
    <property type="match status" value="1"/>
</dbReference>
<evidence type="ECO:0000256" key="3">
    <source>
        <dbReference type="RuleBase" id="RU004003"/>
    </source>
</evidence>
<dbReference type="OrthoDB" id="9779724at2"/>
<dbReference type="Proteomes" id="UP000245728">
    <property type="component" value="Chromosome"/>
</dbReference>
<reference evidence="6 7" key="1">
    <citation type="submission" date="2018-05" db="EMBL/GenBank/DDBJ databases">
        <title>Salinimonas sp. HMF8227 Genome sequencing and assembly.</title>
        <authorList>
            <person name="Kang H."/>
            <person name="Kang J."/>
            <person name="Cha I."/>
            <person name="Kim H."/>
            <person name="Joh K."/>
        </authorList>
    </citation>
    <scope>NUCLEOTIDE SEQUENCE [LARGE SCALE GENOMIC DNA]</scope>
    <source>
        <strain evidence="6 7">HMF8227</strain>
    </source>
</reference>
<feature type="region of interest" description="Disordered" evidence="4">
    <location>
        <begin position="43"/>
        <end position="62"/>
    </location>
</feature>
<dbReference type="AlphaFoldDB" id="A0A2S2E0P3"/>
<comment type="subcellular location">
    <subcellularLocation>
        <location evidence="1">Membrane</location>
    </subcellularLocation>
</comment>
<dbReference type="InterPro" id="IPR050810">
    <property type="entry name" value="Bact_Secretion_Sys_Channel"/>
</dbReference>
<evidence type="ECO:0000259" key="5">
    <source>
        <dbReference type="Pfam" id="PF00263"/>
    </source>
</evidence>
<evidence type="ECO:0000313" key="7">
    <source>
        <dbReference type="Proteomes" id="UP000245728"/>
    </source>
</evidence>
<dbReference type="GO" id="GO:0015627">
    <property type="term" value="C:type II protein secretion system complex"/>
    <property type="evidence" value="ECO:0007669"/>
    <property type="project" value="TreeGrafter"/>
</dbReference>
<evidence type="ECO:0000256" key="2">
    <source>
        <dbReference type="ARBA" id="ARBA00023136"/>
    </source>
</evidence>
<dbReference type="Pfam" id="PF00263">
    <property type="entry name" value="Secretin"/>
    <property type="match status" value="1"/>
</dbReference>
<dbReference type="PRINTS" id="PR01032">
    <property type="entry name" value="PHAGEIV"/>
</dbReference>
<sequence>MKKITVTVILSTLLIGCATNQESHENQKQDNFVYELKKSYLSGGEPVQEATEPEDTDDEGRKKDFEPLKSITADQKEEVQQQRIAETFSAQEKATIAAENMPLTEFLHYAFGEILSENYVVAPDLKNNKTPVTANVKEPVSKRELFNIIASVLKREQVSVDYDNGTFFFQAAKLGKAKAAIGIGNTPESVPNTSGQILQVVPIKYGIKVALERTVRELISATIRADFEQSSLFVMGDRSNVLRALELIDILDTPANRGKHIGLITLTYIPLNEFVNQTKTLMENEGLNVGVNTGSNSNIALVPLEHLGSAAVFATSEELLDRVKYWATILDQPTRGESEQYFVYNPKYARATDLGKSIGDLISLGSRSTVSKNQRSTGANAEELRNTGDSGSTLVSAEKMSFVVDERSNSIIFRTSGSQYQTLLPLLRKLDVLPKQVLLEVLIAEVTMADDFKYGVEFALKNSSRLSVTTQGSFGAGETGGLNLSFLDGGAEAVASFFKENKFINVLSNPSLLVRDGVAANISVGTDIPVVGGTVSQDGGNVTTNIEYRKTGVDVSVTPTINAQGVVIMSINQRISNTVDTTAGSNGSPSIFERSLDTEAVVGSGKTVLLGGLISEDVSNGETKVPGFGDLPLVGHLFKGRTDSRSKTELVMLVTPKVIESNEQWNKLMSDFEGGLENIRLIR</sequence>
<dbReference type="EMBL" id="CP029347">
    <property type="protein sequence ID" value="AWL11214.1"/>
    <property type="molecule type" value="Genomic_DNA"/>
</dbReference>
<name>A0A2S2E0P3_9ALTE</name>
<accession>A0A2S2E0P3</accession>
<dbReference type="GO" id="GO:0016020">
    <property type="term" value="C:membrane"/>
    <property type="evidence" value="ECO:0007669"/>
    <property type="project" value="UniProtKB-SubCell"/>
</dbReference>
<evidence type="ECO:0000256" key="4">
    <source>
        <dbReference type="SAM" id="MobiDB-lite"/>
    </source>
</evidence>
<dbReference type="PRINTS" id="PR00811">
    <property type="entry name" value="BCTERIALGSPD"/>
</dbReference>
<dbReference type="PANTHER" id="PTHR30332">
    <property type="entry name" value="PROBABLE GENERAL SECRETION PATHWAY PROTEIN D"/>
    <property type="match status" value="1"/>
</dbReference>
<dbReference type="InterPro" id="IPR001775">
    <property type="entry name" value="GspD/PilQ"/>
</dbReference>
<dbReference type="InterPro" id="IPR038591">
    <property type="entry name" value="NolW-like_sf"/>
</dbReference>
<dbReference type="PROSITE" id="PS00875">
    <property type="entry name" value="T2SP_D"/>
    <property type="match status" value="1"/>
</dbReference>
<dbReference type="GO" id="GO:0009306">
    <property type="term" value="P:protein secretion"/>
    <property type="evidence" value="ECO:0007669"/>
    <property type="project" value="InterPro"/>
</dbReference>
<dbReference type="KEGG" id="salh:HMF8227_00718"/>
<dbReference type="RefSeq" id="WP_109338878.1">
    <property type="nucleotide sequence ID" value="NZ_CP029347.1"/>
</dbReference>